<organism evidence="2 3">
    <name type="scientific">Candidatus Caccoplasma intestinavium</name>
    <dbReference type="NCBI Taxonomy" id="2840716"/>
    <lineage>
        <taxon>Bacteria</taxon>
        <taxon>Pseudomonadati</taxon>
        <taxon>Bacteroidota</taxon>
        <taxon>Bacteroidia</taxon>
        <taxon>Bacteroidales</taxon>
        <taxon>Bacteroidaceae</taxon>
        <taxon>Bacteroidaceae incertae sedis</taxon>
        <taxon>Candidatus Caccoplasma</taxon>
    </lineage>
</organism>
<protein>
    <recommendedName>
        <fullName evidence="4">Glycoside hydrolase family 65</fullName>
    </recommendedName>
</protein>
<comment type="caution">
    <text evidence="2">The sequence shown here is derived from an EMBL/GenBank/DDBJ whole genome shotgun (WGS) entry which is preliminary data.</text>
</comment>
<dbReference type="AlphaFoldDB" id="A0A9D1GG12"/>
<dbReference type="PROSITE" id="PS51257">
    <property type="entry name" value="PROKAR_LIPOPROTEIN"/>
    <property type="match status" value="1"/>
</dbReference>
<dbReference type="EMBL" id="DVKT01000063">
    <property type="protein sequence ID" value="HIT40081.1"/>
    <property type="molecule type" value="Genomic_DNA"/>
</dbReference>
<dbReference type="GO" id="GO:0005975">
    <property type="term" value="P:carbohydrate metabolic process"/>
    <property type="evidence" value="ECO:0007669"/>
    <property type="project" value="InterPro"/>
</dbReference>
<dbReference type="InterPro" id="IPR008928">
    <property type="entry name" value="6-hairpin_glycosidase_sf"/>
</dbReference>
<gene>
    <name evidence="2" type="ORF">IAD06_08625</name>
</gene>
<reference evidence="2" key="2">
    <citation type="journal article" date="2021" name="PeerJ">
        <title>Extensive microbial diversity within the chicken gut microbiome revealed by metagenomics and culture.</title>
        <authorList>
            <person name="Gilroy R."/>
            <person name="Ravi A."/>
            <person name="Getino M."/>
            <person name="Pursley I."/>
            <person name="Horton D.L."/>
            <person name="Alikhan N.F."/>
            <person name="Baker D."/>
            <person name="Gharbi K."/>
            <person name="Hall N."/>
            <person name="Watson M."/>
            <person name="Adriaenssens E.M."/>
            <person name="Foster-Nyarko E."/>
            <person name="Jarju S."/>
            <person name="Secka A."/>
            <person name="Antonio M."/>
            <person name="Oren A."/>
            <person name="Chaudhuri R.R."/>
            <person name="La Ragione R."/>
            <person name="Hildebrand F."/>
            <person name="Pallen M.J."/>
        </authorList>
    </citation>
    <scope>NUCLEOTIDE SEQUENCE</scope>
    <source>
        <strain evidence="2">21143</strain>
    </source>
</reference>
<accession>A0A9D1GG12</accession>
<evidence type="ECO:0000256" key="1">
    <source>
        <dbReference type="SAM" id="SignalP"/>
    </source>
</evidence>
<dbReference type="Gene3D" id="1.50.10.10">
    <property type="match status" value="1"/>
</dbReference>
<feature type="chain" id="PRO_5039370914" description="Glycoside hydrolase family 65" evidence="1">
    <location>
        <begin position="24"/>
        <end position="715"/>
    </location>
</feature>
<sequence>MKRMLFLCLVLSVCLFFSSCESGKNEPIDREQVVQRNHPKNTEFNELASLSVGNGEFAYTVDVTGLQTYPESYSAGVPLGTQSQWGWHSFANPENYRFEETLKSYDFGRGHEELYAVQFNEAGRPREAANWYRVNPHRLHLGAVGLELTHKNGSPVKIDELSGIDQELDLWDGQIVSRFGVDGQPVSVVTACDSLHDEIGAQVVSPLLATGQVGIKLRFPYPTGKHADDACDWTKPDKHKTTIVAEDAHSATFKRQLDETTYYVRLCWEGDAKLTEKEAHYYVLTPQSGDTLSFTCAFTPGEPAGENSSFETVLASATRYWNNFWSRGGVIDFSHCKDPRAKELERRVVLSQYLMAIQCAGSVPPQESGLTYNTWFGKFHLEMHWWHAVHFALWGRPELLEKSLAWYKDSAYVKACAIAERQGFKGARWMKMTDPSAVEAPSKVGSFLIWQQPHFIYMAELLYRANPSQEVLDKYKDLVAATAEFMYSFATYDELEGRFVLKGAIPAQETLRAADTVNPPFELSYWHYAISVAQKWRERLGLERNLQWDEMLDKLSPLAYQDGLYLAAETATDTYKDIRFTSDHMAVLGAYGILPKCPLVREDIMQNTLDWVWDNWNWGKTWGWDFAMTAMDAARLGDTEKAVGALLMDKRTNTYLPNGHNYQDARLRVYLPGNGGLLTSVAMMCAGWDGSEGENPGFPKDGNWDVRWEGLQPMP</sequence>
<dbReference type="InterPro" id="IPR012341">
    <property type="entry name" value="6hp_glycosidase-like_sf"/>
</dbReference>
<reference evidence="2" key="1">
    <citation type="submission" date="2020-10" db="EMBL/GenBank/DDBJ databases">
        <authorList>
            <person name="Gilroy R."/>
        </authorList>
    </citation>
    <scope>NUCLEOTIDE SEQUENCE</scope>
    <source>
        <strain evidence="2">21143</strain>
    </source>
</reference>
<dbReference type="SUPFAM" id="SSF48208">
    <property type="entry name" value="Six-hairpin glycosidases"/>
    <property type="match status" value="1"/>
</dbReference>
<proteinExistence type="predicted"/>
<name>A0A9D1GG12_9BACT</name>
<evidence type="ECO:0000313" key="3">
    <source>
        <dbReference type="Proteomes" id="UP000886722"/>
    </source>
</evidence>
<feature type="signal peptide" evidence="1">
    <location>
        <begin position="1"/>
        <end position="23"/>
    </location>
</feature>
<evidence type="ECO:0008006" key="4">
    <source>
        <dbReference type="Google" id="ProtNLM"/>
    </source>
</evidence>
<evidence type="ECO:0000313" key="2">
    <source>
        <dbReference type="EMBL" id="HIT40081.1"/>
    </source>
</evidence>
<dbReference type="Proteomes" id="UP000886722">
    <property type="component" value="Unassembled WGS sequence"/>
</dbReference>
<keyword evidence="1" id="KW-0732">Signal</keyword>